<dbReference type="RefSeq" id="WP_002685834.1">
    <property type="nucleotide sequence ID" value="NZ_JH600070.1"/>
</dbReference>
<keyword evidence="2" id="KW-0812">Transmembrane</keyword>
<dbReference type="STRING" id="395493.BegalDRAFT_1805"/>
<keyword evidence="2" id="KW-0472">Membrane</keyword>
<organism evidence="3 4">
    <name type="scientific">Beggiatoa alba B18LD</name>
    <dbReference type="NCBI Taxonomy" id="395493"/>
    <lineage>
        <taxon>Bacteria</taxon>
        <taxon>Pseudomonadati</taxon>
        <taxon>Pseudomonadota</taxon>
        <taxon>Gammaproteobacteria</taxon>
        <taxon>Thiotrichales</taxon>
        <taxon>Thiotrichaceae</taxon>
        <taxon>Beggiatoa</taxon>
    </lineage>
</organism>
<dbReference type="Proteomes" id="UP000005744">
    <property type="component" value="Unassembled WGS sequence"/>
</dbReference>
<evidence type="ECO:0000256" key="2">
    <source>
        <dbReference type="SAM" id="Phobius"/>
    </source>
</evidence>
<sequence length="427" mass="49544">MKLIFDVIAWLIYKCIVIALISIVFFLMVLSFQWASNTITQESLPTLTMQIEQQLNKPIAITLNNTVISSLEVACTTVSGIANRLDQSTKQFLNRLEPPNPFLNPIDYFFWKKGESIFITQQNALISSFNEQTDECNKVLSRQRKINQQKIQEIQTQTTEFTNKIKGIRATIKLSGHANTQMMKELDDLRTQRQQLAEERGKHEKIIADTSQENEKHKQTLKMWEIQIADLSRKINGLNDGIIRVQGKEPHSTLEFFEHRRWKNELNQMIGELDAVKQHYGQLISAKIQLEQASAMITDENEKRSKVFPLIEMQIATLTEKIKKLRGDLKEQNALIIELDILRAQRQQLAIEQNQLEQTLIDSSLQLSKVTNHLENNDLFWISYQLFINSIFLLVFFILFGNFIKKSFWYFIIARLASTASPLQVLK</sequence>
<protein>
    <submittedName>
        <fullName evidence="3">Uncharacterized protein</fullName>
    </submittedName>
</protein>
<name>I3CGD6_9GAMM</name>
<keyword evidence="4" id="KW-1185">Reference proteome</keyword>
<feature type="transmembrane region" description="Helical" evidence="2">
    <location>
        <begin position="12"/>
        <end position="35"/>
    </location>
</feature>
<evidence type="ECO:0000256" key="1">
    <source>
        <dbReference type="SAM" id="Coils"/>
    </source>
</evidence>
<dbReference type="EMBL" id="JH600070">
    <property type="protein sequence ID" value="EIJ42679.1"/>
    <property type="molecule type" value="Genomic_DNA"/>
</dbReference>
<reference evidence="3 4" key="1">
    <citation type="submission" date="2011-11" db="EMBL/GenBank/DDBJ databases">
        <title>Improved High-Quality Draft sequence of Beggiatoa alba B18lD.</title>
        <authorList>
            <consortium name="US DOE Joint Genome Institute"/>
            <person name="Lucas S."/>
            <person name="Han J."/>
            <person name="Lapidus A."/>
            <person name="Cheng J.-F."/>
            <person name="Goodwin L."/>
            <person name="Pitluck S."/>
            <person name="Peters L."/>
            <person name="Mikhailova N."/>
            <person name="Held B."/>
            <person name="Detter J.C."/>
            <person name="Han C."/>
            <person name="Tapia R."/>
            <person name="Land M."/>
            <person name="Hauser L."/>
            <person name="Kyrpides N."/>
            <person name="Ivanova N."/>
            <person name="Pagani I."/>
            <person name="Samuel K."/>
            <person name="Teske A."/>
            <person name="Mueller J."/>
            <person name="Woyke T."/>
        </authorList>
    </citation>
    <scope>NUCLEOTIDE SEQUENCE [LARGE SCALE GENOMIC DNA]</scope>
    <source>
        <strain evidence="3 4">B18LD</strain>
    </source>
</reference>
<feature type="coiled-coil region" evidence="1">
    <location>
        <begin position="179"/>
        <end position="234"/>
    </location>
</feature>
<evidence type="ECO:0000313" key="4">
    <source>
        <dbReference type="Proteomes" id="UP000005744"/>
    </source>
</evidence>
<dbReference type="OrthoDB" id="5629560at2"/>
<feature type="coiled-coil region" evidence="1">
    <location>
        <begin position="315"/>
        <end position="362"/>
    </location>
</feature>
<accession>I3CGD6</accession>
<evidence type="ECO:0000313" key="3">
    <source>
        <dbReference type="EMBL" id="EIJ42679.1"/>
    </source>
</evidence>
<dbReference type="AlphaFoldDB" id="I3CGD6"/>
<dbReference type="HOGENOM" id="CLU_642002_0_0_6"/>
<feature type="transmembrane region" description="Helical" evidence="2">
    <location>
        <begin position="379"/>
        <end position="401"/>
    </location>
</feature>
<gene>
    <name evidence="3" type="ORF">BegalDRAFT_1805</name>
</gene>
<keyword evidence="2" id="KW-1133">Transmembrane helix</keyword>
<keyword evidence="1" id="KW-0175">Coiled coil</keyword>
<proteinExistence type="predicted"/>